<protein>
    <submittedName>
        <fullName evidence="1">Uncharacterized protein</fullName>
    </submittedName>
</protein>
<evidence type="ECO:0000313" key="1">
    <source>
        <dbReference type="EMBL" id="ERH21695.1"/>
    </source>
</evidence>
<gene>
    <name evidence="1" type="ORF">HMPREF1549_00506</name>
</gene>
<proteinExistence type="predicted"/>
<dbReference type="Proteomes" id="UP000016498">
    <property type="component" value="Unassembled WGS sequence"/>
</dbReference>
<dbReference type="EMBL" id="AWSD01000053">
    <property type="protein sequence ID" value="ERH21695.1"/>
    <property type="molecule type" value="Genomic_DNA"/>
</dbReference>
<accession>U1Q115</accession>
<organism evidence="1 2">
    <name type="scientific">Actinomyces johnsonii F0510</name>
    <dbReference type="NCBI Taxonomy" id="1227262"/>
    <lineage>
        <taxon>Bacteria</taxon>
        <taxon>Bacillati</taxon>
        <taxon>Actinomycetota</taxon>
        <taxon>Actinomycetes</taxon>
        <taxon>Actinomycetales</taxon>
        <taxon>Actinomycetaceae</taxon>
        <taxon>Actinomyces</taxon>
    </lineage>
</organism>
<name>U1Q115_9ACTO</name>
<sequence>MLNIAPIVFPKNGVTVTHSQGRHLRPSTVFSRHFSGFCGAGSPGRRGAPVISWSDQ</sequence>
<reference evidence="1 2" key="1">
    <citation type="submission" date="2013-06" db="EMBL/GenBank/DDBJ databases">
        <authorList>
            <person name="Weinstock G."/>
            <person name="Sodergren E."/>
            <person name="Lobos E.A."/>
            <person name="Fulton L."/>
            <person name="Fulton R."/>
            <person name="Courtney L."/>
            <person name="Fronick C."/>
            <person name="O'Laughlin M."/>
            <person name="Godfrey J."/>
            <person name="Wilson R.M."/>
            <person name="Miner T."/>
            <person name="Farmer C."/>
            <person name="Delehaunty K."/>
            <person name="Cordes M."/>
            <person name="Minx P."/>
            <person name="Tomlinson C."/>
            <person name="Chen J."/>
            <person name="Wollam A."/>
            <person name="Pepin K.H."/>
            <person name="Bhonagiri V."/>
            <person name="Zhang X."/>
            <person name="Warren W."/>
            <person name="Mitreva M."/>
            <person name="Mardis E.R."/>
            <person name="Wilson R.K."/>
        </authorList>
    </citation>
    <scope>NUCLEOTIDE SEQUENCE [LARGE SCALE GENOMIC DNA]</scope>
    <source>
        <strain evidence="1 2">F0510</strain>
    </source>
</reference>
<evidence type="ECO:0000313" key="2">
    <source>
        <dbReference type="Proteomes" id="UP000016498"/>
    </source>
</evidence>
<dbReference type="HOGENOM" id="CLU_3003664_0_0_11"/>
<comment type="caution">
    <text evidence="1">The sequence shown here is derived from an EMBL/GenBank/DDBJ whole genome shotgun (WGS) entry which is preliminary data.</text>
</comment>
<dbReference type="AlphaFoldDB" id="U1Q115"/>